<sequence>MFILISLLSYCVSQIIEVKFIQSKWEGEFQSSPNNTYRITQIEQQNLDEKNQDFMLLANKYQPISSPFSSNLKDGENIDLTNLYENRLERFLVIQSASGYTYITTISNIEGRTYKIVIKKIQVGCLMDAKTNAINKDINYKCYCEQGYIGLDCKYFATEMKDSDLFQPNFTRGNDFALMSFPINLFYEGQKYIFKFQVILTQIYVICMKFLKTKNYNLISQCMRQWTCIKRQNLELNLLIQIFSCKIQRSCLFLGVGQRRKKFKIELLIKFQYTLLYSFVAYQLQQFVKEFGKKKHKILLLISLALSKSTQKKNVAFAQPFSILLSIYQLYATIHFITNVQIYGCRREVINAQFVGRYLFLMKKISQIEDGYNLTAKINGLCNLDYQFYIQIISQ</sequence>
<dbReference type="Proteomes" id="UP000683925">
    <property type="component" value="Unassembled WGS sequence"/>
</dbReference>
<accession>A0A8S1TL39</accession>
<comment type="caution">
    <text evidence="1">The sequence shown here is derived from an EMBL/GenBank/DDBJ whole genome shotgun (WGS) entry which is preliminary data.</text>
</comment>
<evidence type="ECO:0008006" key="3">
    <source>
        <dbReference type="Google" id="ProtNLM"/>
    </source>
</evidence>
<gene>
    <name evidence="1" type="ORF">POCTA_138.1.T0260020</name>
</gene>
<reference evidence="1" key="1">
    <citation type="submission" date="2021-01" db="EMBL/GenBank/DDBJ databases">
        <authorList>
            <consortium name="Genoscope - CEA"/>
            <person name="William W."/>
        </authorList>
    </citation>
    <scope>NUCLEOTIDE SEQUENCE</scope>
</reference>
<protein>
    <recommendedName>
        <fullName evidence="3">EGF-like domain-containing protein</fullName>
    </recommendedName>
</protein>
<keyword evidence="2" id="KW-1185">Reference proteome</keyword>
<evidence type="ECO:0000313" key="2">
    <source>
        <dbReference type="Proteomes" id="UP000683925"/>
    </source>
</evidence>
<evidence type="ECO:0000313" key="1">
    <source>
        <dbReference type="EMBL" id="CAD8151982.1"/>
    </source>
</evidence>
<name>A0A8S1TL39_PAROT</name>
<dbReference type="AlphaFoldDB" id="A0A8S1TL39"/>
<organism evidence="1 2">
    <name type="scientific">Paramecium octaurelia</name>
    <dbReference type="NCBI Taxonomy" id="43137"/>
    <lineage>
        <taxon>Eukaryota</taxon>
        <taxon>Sar</taxon>
        <taxon>Alveolata</taxon>
        <taxon>Ciliophora</taxon>
        <taxon>Intramacronucleata</taxon>
        <taxon>Oligohymenophorea</taxon>
        <taxon>Peniculida</taxon>
        <taxon>Parameciidae</taxon>
        <taxon>Paramecium</taxon>
    </lineage>
</organism>
<dbReference type="EMBL" id="CAJJDP010000026">
    <property type="protein sequence ID" value="CAD8151982.1"/>
    <property type="molecule type" value="Genomic_DNA"/>
</dbReference>
<proteinExistence type="predicted"/>